<evidence type="ECO:0000313" key="5">
    <source>
        <dbReference type="Proteomes" id="UP000070491"/>
    </source>
</evidence>
<dbReference type="GO" id="GO:0016836">
    <property type="term" value="F:hydro-lyase activity"/>
    <property type="evidence" value="ECO:0007669"/>
    <property type="project" value="InterPro"/>
</dbReference>
<dbReference type="SUPFAM" id="SSF117457">
    <property type="entry name" value="FumA C-terminal domain-like"/>
    <property type="match status" value="1"/>
</dbReference>
<dbReference type="InterPro" id="IPR036660">
    <property type="entry name" value="Fe-S_hydroAse_TtdB_cat_sf"/>
</dbReference>
<sequence length="184" mass="19683">MSEEVVTLNPPLSDEKLSELKVGDLVKITGTIVTARDEAYEKILKITNSGEDLPTDLEGGVIYHCGPIAKQENNEWKIIAAGPTTSARLDDMQAEFVENTGVKALIGKGGVGEKVGEEISELGCVYLSFTGGAAALAADAITSVEDIFWSDLGIPEALWVLKVEEFGPLLVSVNLEGKNLYTKE</sequence>
<dbReference type="NCBIfam" id="TIGR00723">
    <property type="entry name" value="ttdB_fumA_fumB"/>
    <property type="match status" value="1"/>
</dbReference>
<name>A0A133VJ37_9EURY</name>
<accession>A0A133VJ37</accession>
<comment type="caution">
    <text evidence="4">The sequence shown here is derived from an EMBL/GenBank/DDBJ whole genome shotgun (WGS) entry which is preliminary data.</text>
</comment>
<comment type="similarity">
    <text evidence="1">Belongs to the class-I fumarase family.</text>
</comment>
<dbReference type="PANTHER" id="PTHR43351">
    <property type="entry name" value="L(+)-TARTRATE DEHYDRATASE SUBUNIT BETA"/>
    <property type="match status" value="1"/>
</dbReference>
<gene>
    <name evidence="4" type="ORF">AKJ53_00195</name>
</gene>
<proteinExistence type="inferred from homology"/>
<reference evidence="4 5" key="1">
    <citation type="journal article" date="2016" name="Sci. Rep.">
        <title>Metabolic traits of an uncultured archaeal lineage -MSBL1- from brine pools of the Red Sea.</title>
        <authorList>
            <person name="Mwirichia R."/>
            <person name="Alam I."/>
            <person name="Rashid M."/>
            <person name="Vinu M."/>
            <person name="Ba-Alawi W."/>
            <person name="Anthony Kamau A."/>
            <person name="Kamanda Ngugi D."/>
            <person name="Goker M."/>
            <person name="Klenk H.P."/>
            <person name="Bajic V."/>
            <person name="Stingl U."/>
        </authorList>
    </citation>
    <scope>NUCLEOTIDE SEQUENCE [LARGE SCALE GENOMIC DNA]</scope>
    <source>
        <strain evidence="4">SCGC-AAA382F02</strain>
    </source>
</reference>
<keyword evidence="5" id="KW-1185">Reference proteome</keyword>
<keyword evidence="2" id="KW-0456">Lyase</keyword>
<dbReference type="EMBL" id="LHYG01000002">
    <property type="protein sequence ID" value="KXB06456.1"/>
    <property type="molecule type" value="Genomic_DNA"/>
</dbReference>
<dbReference type="Gene3D" id="3.20.130.10">
    <property type="entry name" value="Fe-S hydro-lyase, tartrate dehydratase beta-type, catalytic domain"/>
    <property type="match status" value="1"/>
</dbReference>
<dbReference type="AlphaFoldDB" id="A0A133VJ37"/>
<evidence type="ECO:0000256" key="2">
    <source>
        <dbReference type="ARBA" id="ARBA00023239"/>
    </source>
</evidence>
<evidence type="ECO:0000256" key="1">
    <source>
        <dbReference type="ARBA" id="ARBA00008876"/>
    </source>
</evidence>
<feature type="domain" description="Fe-S hydro-lyase tartrate dehydratase beta-type catalytic" evidence="3">
    <location>
        <begin position="4"/>
        <end position="183"/>
    </location>
</feature>
<evidence type="ECO:0000259" key="3">
    <source>
        <dbReference type="Pfam" id="PF05683"/>
    </source>
</evidence>
<dbReference type="Pfam" id="PF05683">
    <property type="entry name" value="Fumerase_C"/>
    <property type="match status" value="1"/>
</dbReference>
<evidence type="ECO:0000313" key="4">
    <source>
        <dbReference type="EMBL" id="KXB06456.1"/>
    </source>
</evidence>
<dbReference type="PANTHER" id="PTHR43351:SF2">
    <property type="entry name" value="L(+)-TARTRATE DEHYDRATASE SUBUNIT BETA-RELATED"/>
    <property type="match status" value="1"/>
</dbReference>
<protein>
    <submittedName>
        <fullName evidence="4">Fumarate hydratase</fullName>
    </submittedName>
</protein>
<dbReference type="InterPro" id="IPR004647">
    <property type="entry name" value="Fe-S_hydro-lyase_TtdB-typ_cat"/>
</dbReference>
<dbReference type="Proteomes" id="UP000070491">
    <property type="component" value="Unassembled WGS sequence"/>
</dbReference>
<organism evidence="4 5">
    <name type="scientific">candidate division MSBL1 archaeon SCGC-AAA382F02</name>
    <dbReference type="NCBI Taxonomy" id="1698282"/>
    <lineage>
        <taxon>Archaea</taxon>
        <taxon>Methanobacteriati</taxon>
        <taxon>Methanobacteriota</taxon>
        <taxon>candidate division MSBL1</taxon>
    </lineage>
</organism>